<reference evidence="3" key="1">
    <citation type="submission" date="2022-11" db="UniProtKB">
        <authorList>
            <consortium name="WormBaseParasite"/>
        </authorList>
    </citation>
    <scope>IDENTIFICATION</scope>
</reference>
<accession>A0A915NLT3</accession>
<keyword evidence="2" id="KW-1185">Reference proteome</keyword>
<sequence length="204" mass="23060">MKPYISFLLCTVHLFLLSSTQQEPPLPIPVVEENNFTSFSTPQLPSLPLTPSITSIFSSPEISWQLPTLDQMFASNSFFGFPPLIPFGTEIATPRSEKNVVEKVLEGNERNMTGEDERSKNGFVLSRQAGIKIRFNPPVFDNVAHFFRSEEAKSLQIPPQKQCFPEGCFRLHTFQIVNFQKPETFTLKPLGPNLLLLNIANFDL</sequence>
<proteinExistence type="predicted"/>
<dbReference type="WBParaSite" id="scf7180000418861.g3029">
    <property type="protein sequence ID" value="scf7180000418861.g3029"/>
    <property type="gene ID" value="scf7180000418861.g3029"/>
</dbReference>
<feature type="chain" id="PRO_5037114409" evidence="1">
    <location>
        <begin position="23"/>
        <end position="204"/>
    </location>
</feature>
<evidence type="ECO:0000313" key="3">
    <source>
        <dbReference type="WBParaSite" id="scf7180000418861.g3029"/>
    </source>
</evidence>
<dbReference type="AlphaFoldDB" id="A0A915NLT3"/>
<protein>
    <submittedName>
        <fullName evidence="3">Uncharacterized protein</fullName>
    </submittedName>
</protein>
<keyword evidence="1" id="KW-0732">Signal</keyword>
<dbReference type="Proteomes" id="UP000887560">
    <property type="component" value="Unplaced"/>
</dbReference>
<organism evidence="2 3">
    <name type="scientific">Meloidogyne floridensis</name>
    <dbReference type="NCBI Taxonomy" id="298350"/>
    <lineage>
        <taxon>Eukaryota</taxon>
        <taxon>Metazoa</taxon>
        <taxon>Ecdysozoa</taxon>
        <taxon>Nematoda</taxon>
        <taxon>Chromadorea</taxon>
        <taxon>Rhabditida</taxon>
        <taxon>Tylenchina</taxon>
        <taxon>Tylenchomorpha</taxon>
        <taxon>Tylenchoidea</taxon>
        <taxon>Meloidogynidae</taxon>
        <taxon>Meloidogyninae</taxon>
        <taxon>Meloidogyne</taxon>
    </lineage>
</organism>
<name>A0A915NLT3_9BILA</name>
<feature type="signal peptide" evidence="1">
    <location>
        <begin position="1"/>
        <end position="22"/>
    </location>
</feature>
<evidence type="ECO:0000313" key="2">
    <source>
        <dbReference type="Proteomes" id="UP000887560"/>
    </source>
</evidence>
<evidence type="ECO:0000256" key="1">
    <source>
        <dbReference type="SAM" id="SignalP"/>
    </source>
</evidence>